<dbReference type="AlphaFoldDB" id="A0AAV5T1E7"/>
<accession>A0AAV5T1E7</accession>
<proteinExistence type="predicted"/>
<feature type="signal peptide" evidence="1">
    <location>
        <begin position="1"/>
        <end position="18"/>
    </location>
</feature>
<evidence type="ECO:0000256" key="1">
    <source>
        <dbReference type="SAM" id="SignalP"/>
    </source>
</evidence>
<protein>
    <submittedName>
        <fullName evidence="2">Uncharacterized protein</fullName>
    </submittedName>
</protein>
<dbReference type="Proteomes" id="UP001432027">
    <property type="component" value="Unassembled WGS sequence"/>
</dbReference>
<feature type="non-terminal residue" evidence="2">
    <location>
        <position position="304"/>
    </location>
</feature>
<evidence type="ECO:0000313" key="3">
    <source>
        <dbReference type="Proteomes" id="UP001432027"/>
    </source>
</evidence>
<evidence type="ECO:0000313" key="2">
    <source>
        <dbReference type="EMBL" id="GMS89133.1"/>
    </source>
</evidence>
<keyword evidence="1" id="KW-0732">Signal</keyword>
<dbReference type="PANTHER" id="PTHR34401:SF6">
    <property type="entry name" value="DUF19 DOMAIN-CONTAINING PROTEIN"/>
    <property type="match status" value="1"/>
</dbReference>
<reference evidence="2" key="1">
    <citation type="submission" date="2023-10" db="EMBL/GenBank/DDBJ databases">
        <title>Genome assembly of Pristionchus species.</title>
        <authorList>
            <person name="Yoshida K."/>
            <person name="Sommer R.J."/>
        </authorList>
    </citation>
    <scope>NUCLEOTIDE SEQUENCE</scope>
    <source>
        <strain evidence="2">RS0144</strain>
    </source>
</reference>
<organism evidence="2 3">
    <name type="scientific">Pristionchus entomophagus</name>
    <dbReference type="NCBI Taxonomy" id="358040"/>
    <lineage>
        <taxon>Eukaryota</taxon>
        <taxon>Metazoa</taxon>
        <taxon>Ecdysozoa</taxon>
        <taxon>Nematoda</taxon>
        <taxon>Chromadorea</taxon>
        <taxon>Rhabditida</taxon>
        <taxon>Rhabditina</taxon>
        <taxon>Diplogasteromorpha</taxon>
        <taxon>Diplogasteroidea</taxon>
        <taxon>Neodiplogasteridae</taxon>
        <taxon>Pristionchus</taxon>
    </lineage>
</organism>
<dbReference type="PANTHER" id="PTHR34401">
    <property type="entry name" value="PROTEIN CBG12388-RELATED"/>
    <property type="match status" value="1"/>
</dbReference>
<name>A0AAV5T1E7_9BILA</name>
<comment type="caution">
    <text evidence="2">The sequence shown here is derived from an EMBL/GenBank/DDBJ whole genome shotgun (WGS) entry which is preliminary data.</text>
</comment>
<keyword evidence="3" id="KW-1185">Reference proteome</keyword>
<gene>
    <name evidence="2" type="ORF">PENTCL1PPCAC_11308</name>
</gene>
<dbReference type="EMBL" id="BTSX01000003">
    <property type="protein sequence ID" value="GMS89133.1"/>
    <property type="molecule type" value="Genomic_DNA"/>
</dbReference>
<sequence length="304" mass="33916">RLTPFLLLLSLPFSNSHTLKHLDISTTPATTSHSPTGIIPNETAPTKFSTISVDQLTPPPSITVSHHTTESSIEQLLAFTHSSSSSAGEEVLEILQTSDNETMSVHEFDVSDNSTILTTTLAPIPKGMIRQCQCTETLACRVEARNETDNCFEQCDEQLGFLGNETLSYIECFETNQNGLSHAEDCLEGTLGSVCSASTTPRFLEARDHEEYVNTKFIQNKQPKKTRPLLHKTHHILAGFHEFYHCTKNCIHKRMMKCFRKKNCSIRLPSLPSFGEAMSNCAKNNISVSRSLRSTCQCLLHKKK</sequence>
<feature type="chain" id="PRO_5043955320" evidence="1">
    <location>
        <begin position="19"/>
        <end position="304"/>
    </location>
</feature>
<feature type="non-terminal residue" evidence="2">
    <location>
        <position position="1"/>
    </location>
</feature>